<evidence type="ECO:0000256" key="5">
    <source>
        <dbReference type="ARBA" id="ARBA00007417"/>
    </source>
</evidence>
<dbReference type="PANTHER" id="PTHR38011">
    <property type="entry name" value="DIHYDROFOLATE REDUCTASE FAMILY PROTEIN (AFU_ORTHOLOGUE AFUA_8G06820)"/>
    <property type="match status" value="1"/>
</dbReference>
<dbReference type="GO" id="GO:0008703">
    <property type="term" value="F:5-amino-6-(5-phosphoribosylamino)uracil reductase activity"/>
    <property type="evidence" value="ECO:0007669"/>
    <property type="project" value="UniProtKB-EC"/>
</dbReference>
<feature type="binding site" evidence="17">
    <location>
        <position position="185"/>
    </location>
    <ligand>
        <name>substrate</name>
    </ligand>
</feature>
<evidence type="ECO:0000256" key="2">
    <source>
        <dbReference type="ARBA" id="ARBA00004882"/>
    </source>
</evidence>
<comment type="similarity">
    <text evidence="4 15">In the N-terminal section; belongs to the cytidine and deoxycytidylate deaminase family.</text>
</comment>
<dbReference type="GO" id="GO:0008835">
    <property type="term" value="F:diaminohydroxyphosphoribosylaminopyrimidine deaminase activity"/>
    <property type="evidence" value="ECO:0007669"/>
    <property type="project" value="UniProtKB-EC"/>
</dbReference>
<keyword evidence="12" id="KW-0511">Multifunctional enzyme</keyword>
<comment type="catalytic activity">
    <reaction evidence="14 15">
        <text>2,5-diamino-6-hydroxy-4-(5-phosphoribosylamino)-pyrimidine + H2O + H(+) = 5-amino-6-(5-phospho-D-ribosylamino)uracil + NH4(+)</text>
        <dbReference type="Rhea" id="RHEA:21868"/>
        <dbReference type="ChEBI" id="CHEBI:15377"/>
        <dbReference type="ChEBI" id="CHEBI:15378"/>
        <dbReference type="ChEBI" id="CHEBI:28938"/>
        <dbReference type="ChEBI" id="CHEBI:58453"/>
        <dbReference type="ChEBI" id="CHEBI:58614"/>
        <dbReference type="EC" id="3.5.4.26"/>
    </reaction>
</comment>
<evidence type="ECO:0000313" key="20">
    <source>
        <dbReference type="EMBL" id="AUJ23904.1"/>
    </source>
</evidence>
<dbReference type="InterPro" id="IPR050765">
    <property type="entry name" value="Riboflavin_Biosynth_HTPR"/>
</dbReference>
<dbReference type="RefSeq" id="WP_101932768.1">
    <property type="nucleotide sequence ID" value="NZ_CP018622.1"/>
</dbReference>
<dbReference type="Gene3D" id="3.40.140.10">
    <property type="entry name" value="Cytidine Deaminase, domain 2"/>
    <property type="match status" value="1"/>
</dbReference>
<dbReference type="CDD" id="cd01284">
    <property type="entry name" value="Riboflavin_deaminase-reductase"/>
    <property type="match status" value="1"/>
</dbReference>
<comment type="function">
    <text evidence="1 15">Converts 2,5-diamino-6-(ribosylamino)-4(3h)-pyrimidinone 5'-phosphate into 5-amino-6-(ribosylamino)-2,4(1h,3h)-pyrimidinedione 5'-phosphate.</text>
</comment>
<dbReference type="STRING" id="302167.GCA_900166595_03665"/>
<dbReference type="NCBIfam" id="TIGR00326">
    <property type="entry name" value="eubact_ribD"/>
    <property type="match status" value="1"/>
</dbReference>
<dbReference type="InterPro" id="IPR002125">
    <property type="entry name" value="CMP_dCMP_dom"/>
</dbReference>
<keyword evidence="9 15" id="KW-0862">Zinc</keyword>
<comment type="similarity">
    <text evidence="5 15">In the C-terminal section; belongs to the HTP reductase family.</text>
</comment>
<dbReference type="GO" id="GO:0050661">
    <property type="term" value="F:NADP binding"/>
    <property type="evidence" value="ECO:0007669"/>
    <property type="project" value="InterPro"/>
</dbReference>
<dbReference type="EC" id="3.5.4.26" evidence="15"/>
<feature type="domain" description="CMP/dCMP-type deaminase" evidence="19">
    <location>
        <begin position="2"/>
        <end position="123"/>
    </location>
</feature>
<dbReference type="Pfam" id="PF01872">
    <property type="entry name" value="RibD_C"/>
    <property type="match status" value="1"/>
</dbReference>
<dbReference type="InterPro" id="IPR024072">
    <property type="entry name" value="DHFR-like_dom_sf"/>
</dbReference>
<dbReference type="NCBIfam" id="TIGR00227">
    <property type="entry name" value="ribD_Cterm"/>
    <property type="match status" value="1"/>
</dbReference>
<feature type="active site" description="Proton donor" evidence="16">
    <location>
        <position position="53"/>
    </location>
</feature>
<dbReference type="GO" id="GO:0009231">
    <property type="term" value="P:riboflavin biosynthetic process"/>
    <property type="evidence" value="ECO:0007669"/>
    <property type="project" value="UniProtKB-UniPathway"/>
</dbReference>
<evidence type="ECO:0000256" key="16">
    <source>
        <dbReference type="PIRSR" id="PIRSR006769-1"/>
    </source>
</evidence>
<dbReference type="Pfam" id="PF00383">
    <property type="entry name" value="dCMP_cyt_deam_1"/>
    <property type="match status" value="1"/>
</dbReference>
<evidence type="ECO:0000256" key="11">
    <source>
        <dbReference type="ARBA" id="ARBA00023002"/>
    </source>
</evidence>
<feature type="binding site" evidence="17">
    <location>
        <begin position="294"/>
        <end position="300"/>
    </location>
    <ligand>
        <name>NADP(+)</name>
        <dbReference type="ChEBI" id="CHEBI:58349"/>
    </ligand>
</feature>
<dbReference type="PIRSF" id="PIRSF006769">
    <property type="entry name" value="RibD"/>
    <property type="match status" value="1"/>
</dbReference>
<evidence type="ECO:0000256" key="1">
    <source>
        <dbReference type="ARBA" id="ARBA00002151"/>
    </source>
</evidence>
<proteinExistence type="inferred from homology"/>
<feature type="binding site" evidence="18">
    <location>
        <position position="51"/>
    </location>
    <ligand>
        <name>Zn(2+)</name>
        <dbReference type="ChEBI" id="CHEBI:29105"/>
        <note>catalytic</note>
    </ligand>
</feature>
<feature type="binding site" evidence="17">
    <location>
        <position position="169"/>
    </location>
    <ligand>
        <name>NADP(+)</name>
        <dbReference type="ChEBI" id="CHEBI:58349"/>
    </ligand>
</feature>
<dbReference type="EC" id="1.1.1.193" evidence="15"/>
<dbReference type="SUPFAM" id="SSF53927">
    <property type="entry name" value="Cytidine deaminase-like"/>
    <property type="match status" value="1"/>
</dbReference>
<feature type="binding site" evidence="17">
    <location>
        <position position="208"/>
    </location>
    <ligand>
        <name>substrate</name>
    </ligand>
</feature>
<dbReference type="KEGG" id="vpn:A21D_00792"/>
<dbReference type="AlphaFoldDB" id="A0A2K9IWU5"/>
<evidence type="ECO:0000256" key="7">
    <source>
        <dbReference type="ARBA" id="ARBA00022723"/>
    </source>
</evidence>
<name>A0A2K9IWU5_9BACI</name>
<dbReference type="FunFam" id="3.40.140.10:FF:000025">
    <property type="entry name" value="Riboflavin biosynthesis protein RibD"/>
    <property type="match status" value="1"/>
</dbReference>
<evidence type="ECO:0000256" key="17">
    <source>
        <dbReference type="PIRSR" id="PIRSR006769-2"/>
    </source>
</evidence>
<evidence type="ECO:0000313" key="21">
    <source>
        <dbReference type="Proteomes" id="UP000234237"/>
    </source>
</evidence>
<keyword evidence="11 15" id="KW-0560">Oxidoreductase</keyword>
<sequence>MTTDAFYMNIALNHALAMKGQTDPNPLVGCVIVHHSRIVGIGAHLKAGEAHAEIHALRMAGEQARGSTLYVTLEPCSHHGRTGPCAEAIVQAGVKKVIIATLDPNPMVCGNGASILKTAGIDVEIGVCGEEARKMNEVFNTFIEQKRPFITLKTGITMDGKVATHTAHSKWITSEEARKDVHQLRHEHVAILTGINTVLKDDPALTARIPNGRNPIRIVMDSTLKIPLHYQLIQDKQAETWIFTTSNHDIEKRNALEAEGIKVIVTNDSQVIDPCNIVTYLGEQGISSLLLEAGGTINAAFLERKLIDKFIIYMAPKVIGGKNAPTFLEGAGVETMEEAMELTDISVKKIGADIKWIGYPLYETRLLKP</sequence>
<feature type="binding site" evidence="17">
    <location>
        <position position="171"/>
    </location>
    <ligand>
        <name>NADP(+)</name>
        <dbReference type="ChEBI" id="CHEBI:58349"/>
    </ligand>
</feature>
<comment type="pathway">
    <text evidence="2 15">Cofactor biosynthesis; riboflavin biosynthesis; 5-amino-6-(D-ribitylamino)uracil from GTP: step 2/4.</text>
</comment>
<accession>A0A2K9IWU5</accession>
<feature type="binding site" evidence="17">
    <location>
        <position position="222"/>
    </location>
    <ligand>
        <name>NADP(+)</name>
        <dbReference type="ChEBI" id="CHEBI:58349"/>
    </ligand>
</feature>
<keyword evidence="8 15" id="KW-0378">Hydrolase</keyword>
<dbReference type="UniPathway" id="UPA00275">
    <property type="reaction ID" value="UER00401"/>
</dbReference>
<evidence type="ECO:0000256" key="6">
    <source>
        <dbReference type="ARBA" id="ARBA00022619"/>
    </source>
</evidence>
<feature type="binding site" evidence="17">
    <location>
        <position position="197"/>
    </location>
    <ligand>
        <name>NADP(+)</name>
        <dbReference type="ChEBI" id="CHEBI:58349"/>
    </ligand>
</feature>
<dbReference type="Gene3D" id="3.40.430.10">
    <property type="entry name" value="Dihydrofolate Reductase, subunit A"/>
    <property type="match status" value="1"/>
</dbReference>
<dbReference type="PROSITE" id="PS51747">
    <property type="entry name" value="CYT_DCMP_DEAMINASES_2"/>
    <property type="match status" value="1"/>
</dbReference>
<evidence type="ECO:0000256" key="3">
    <source>
        <dbReference type="ARBA" id="ARBA00004910"/>
    </source>
</evidence>
<evidence type="ECO:0000256" key="14">
    <source>
        <dbReference type="ARBA" id="ARBA00049886"/>
    </source>
</evidence>
<feature type="binding site" evidence="17">
    <location>
        <position position="155"/>
    </location>
    <ligand>
        <name>NADP(+)</name>
        <dbReference type="ChEBI" id="CHEBI:58349"/>
    </ligand>
</feature>
<dbReference type="EMBL" id="CP018622">
    <property type="protein sequence ID" value="AUJ23904.1"/>
    <property type="molecule type" value="Genomic_DNA"/>
</dbReference>
<dbReference type="InterPro" id="IPR002734">
    <property type="entry name" value="RibDG_C"/>
</dbReference>
<evidence type="ECO:0000256" key="8">
    <source>
        <dbReference type="ARBA" id="ARBA00022801"/>
    </source>
</evidence>
<evidence type="ECO:0000256" key="12">
    <source>
        <dbReference type="ARBA" id="ARBA00023268"/>
    </source>
</evidence>
<comment type="pathway">
    <text evidence="3 15">Cofactor biosynthesis; riboflavin biosynthesis; 5-amino-6-(D-ribitylamino)uracil from GTP: step 3/4.</text>
</comment>
<keyword evidence="10 15" id="KW-0521">NADP</keyword>
<gene>
    <name evidence="20" type="primary">ribD</name>
    <name evidence="20" type="ORF">A21D_00792</name>
</gene>
<evidence type="ECO:0000256" key="10">
    <source>
        <dbReference type="ARBA" id="ARBA00022857"/>
    </source>
</evidence>
<comment type="cofactor">
    <cofactor evidence="15 18">
        <name>Zn(2+)</name>
        <dbReference type="ChEBI" id="CHEBI:29105"/>
    </cofactor>
    <text evidence="15 18">Binds 1 zinc ion.</text>
</comment>
<feature type="binding site" evidence="18">
    <location>
        <position position="85"/>
    </location>
    <ligand>
        <name>Zn(2+)</name>
        <dbReference type="ChEBI" id="CHEBI:29105"/>
        <note>catalytic</note>
    </ligand>
</feature>
<evidence type="ECO:0000256" key="4">
    <source>
        <dbReference type="ARBA" id="ARBA00005259"/>
    </source>
</evidence>
<dbReference type="SUPFAM" id="SSF53597">
    <property type="entry name" value="Dihydrofolate reductase-like"/>
    <property type="match status" value="1"/>
</dbReference>
<feature type="binding site" evidence="17">
    <location>
        <position position="205"/>
    </location>
    <ligand>
        <name>substrate</name>
    </ligand>
</feature>
<dbReference type="InterPro" id="IPR016193">
    <property type="entry name" value="Cytidine_deaminase-like"/>
</dbReference>
<feature type="binding site" evidence="17">
    <location>
        <position position="292"/>
    </location>
    <ligand>
        <name>substrate</name>
    </ligand>
</feature>
<dbReference type="InterPro" id="IPR011549">
    <property type="entry name" value="RibD_C"/>
</dbReference>
<evidence type="ECO:0000256" key="15">
    <source>
        <dbReference type="PIRNR" id="PIRNR006769"/>
    </source>
</evidence>
<dbReference type="PANTHER" id="PTHR38011:SF7">
    <property type="entry name" value="2,5-DIAMINO-6-RIBOSYLAMINO-4(3H)-PYRIMIDINONE 5'-PHOSPHATE REDUCTASE"/>
    <property type="match status" value="1"/>
</dbReference>
<evidence type="ECO:0000256" key="9">
    <source>
        <dbReference type="ARBA" id="ARBA00022833"/>
    </source>
</evidence>
<dbReference type="PROSITE" id="PS00903">
    <property type="entry name" value="CYT_DCMP_DEAMINASES_1"/>
    <property type="match status" value="1"/>
</dbReference>
<organism evidence="20 21">
    <name type="scientific">Virgibacillus dokdonensis</name>
    <dbReference type="NCBI Taxonomy" id="302167"/>
    <lineage>
        <taxon>Bacteria</taxon>
        <taxon>Bacillati</taxon>
        <taxon>Bacillota</taxon>
        <taxon>Bacilli</taxon>
        <taxon>Bacillales</taxon>
        <taxon>Bacillaceae</taxon>
        <taxon>Virgibacillus</taxon>
    </lineage>
</organism>
<keyword evidence="6 15" id="KW-0686">Riboflavin biosynthesis</keyword>
<evidence type="ECO:0000256" key="18">
    <source>
        <dbReference type="PIRSR" id="PIRSR006769-3"/>
    </source>
</evidence>
<comment type="catalytic activity">
    <reaction evidence="13 15">
        <text>5-amino-6-(5-phospho-D-ribitylamino)uracil + NADP(+) = 5-amino-6-(5-phospho-D-ribosylamino)uracil + NADPH + H(+)</text>
        <dbReference type="Rhea" id="RHEA:17845"/>
        <dbReference type="ChEBI" id="CHEBI:15378"/>
        <dbReference type="ChEBI" id="CHEBI:57783"/>
        <dbReference type="ChEBI" id="CHEBI:58349"/>
        <dbReference type="ChEBI" id="CHEBI:58421"/>
        <dbReference type="ChEBI" id="CHEBI:58453"/>
        <dbReference type="EC" id="1.1.1.193"/>
    </reaction>
</comment>
<dbReference type="InterPro" id="IPR004794">
    <property type="entry name" value="Eubact_RibD"/>
</dbReference>
<evidence type="ECO:0000259" key="19">
    <source>
        <dbReference type="PROSITE" id="PS51747"/>
    </source>
</evidence>
<feature type="binding site" evidence="18">
    <location>
        <position position="76"/>
    </location>
    <ligand>
        <name>Zn(2+)</name>
        <dbReference type="ChEBI" id="CHEBI:29105"/>
        <note>catalytic</note>
    </ligand>
</feature>
<evidence type="ECO:0000256" key="13">
    <source>
        <dbReference type="ARBA" id="ARBA00049861"/>
    </source>
</evidence>
<reference evidence="21" key="1">
    <citation type="submission" date="2016-11" db="EMBL/GenBank/DDBJ databases">
        <title>Complete genome sequence of Virgibacillus pantothenticus 21D, a halophilic bacterium isolated from the deep hypersaline anoxic basin Discovery in the Mediterranean Sea.</title>
        <authorList>
            <person name="Zeaiter Z."/>
            <person name="Booth J.M."/>
            <person name="Prosdocimi E.M."/>
            <person name="Mapelli F."/>
            <person name="Fusi M."/>
            <person name="Daffonchio D."/>
            <person name="Borin S."/>
            <person name="Crotti E."/>
        </authorList>
    </citation>
    <scope>NUCLEOTIDE SEQUENCE [LARGE SCALE GENOMIC DNA]</scope>
    <source>
        <strain evidence="21">21D</strain>
    </source>
</reference>
<keyword evidence="7 15" id="KW-0479">Metal-binding</keyword>
<dbReference type="GO" id="GO:0008270">
    <property type="term" value="F:zinc ion binding"/>
    <property type="evidence" value="ECO:0007669"/>
    <property type="project" value="InterPro"/>
</dbReference>
<feature type="binding site" evidence="17">
    <location>
        <position position="201"/>
    </location>
    <ligand>
        <name>NADP(+)</name>
        <dbReference type="ChEBI" id="CHEBI:58349"/>
    </ligand>
</feature>
<dbReference type="InterPro" id="IPR016192">
    <property type="entry name" value="APOBEC/CMP_deaminase_Zn-bd"/>
</dbReference>
<protein>
    <recommendedName>
        <fullName evidence="15">Riboflavin biosynthesis protein RibD</fullName>
    </recommendedName>
    <domain>
        <recommendedName>
            <fullName evidence="15">Diaminohydroxyphosphoribosylaminopyrimidine deaminase</fullName>
            <shortName evidence="15">DRAP deaminase</shortName>
            <ecNumber evidence="15">3.5.4.26</ecNumber>
        </recommendedName>
        <alternativeName>
            <fullName evidence="15">Riboflavin-specific deaminase</fullName>
        </alternativeName>
    </domain>
    <domain>
        <recommendedName>
            <fullName evidence="15">5-amino-6-(5-phosphoribosylamino)uracil reductase</fullName>
            <ecNumber evidence="15">1.1.1.193</ecNumber>
        </recommendedName>
        <alternativeName>
            <fullName evidence="15">HTP reductase</fullName>
        </alternativeName>
    </domain>
</protein>
<dbReference type="Proteomes" id="UP000234237">
    <property type="component" value="Chromosome"/>
</dbReference>